<accession>A0A7C1NQM1</accession>
<comment type="caution">
    <text evidence="1">The sequence shown here is derived from an EMBL/GenBank/DDBJ whole genome shotgun (WGS) entry which is preliminary data.</text>
</comment>
<organism evidence="1">
    <name type="scientific">candidate division WWE3 bacterium</name>
    <dbReference type="NCBI Taxonomy" id="2053526"/>
    <lineage>
        <taxon>Bacteria</taxon>
        <taxon>Katanobacteria</taxon>
    </lineage>
</organism>
<gene>
    <name evidence="1" type="ORF">ENI09_01725</name>
</gene>
<reference evidence="1" key="1">
    <citation type="journal article" date="2020" name="mSystems">
        <title>Genome- and Community-Level Interaction Insights into Carbon Utilization and Element Cycling Functions of Hydrothermarchaeota in Hydrothermal Sediment.</title>
        <authorList>
            <person name="Zhou Z."/>
            <person name="Liu Y."/>
            <person name="Xu W."/>
            <person name="Pan J."/>
            <person name="Luo Z.H."/>
            <person name="Li M."/>
        </authorList>
    </citation>
    <scope>NUCLEOTIDE SEQUENCE [LARGE SCALE GENOMIC DNA]</scope>
    <source>
        <strain evidence="1">HyVt-365</strain>
    </source>
</reference>
<dbReference type="EMBL" id="DRHH01000074">
    <property type="protein sequence ID" value="HEB14108.1"/>
    <property type="molecule type" value="Genomic_DNA"/>
</dbReference>
<sequence length="70" mass="8383">MQYVYFVSYSHTHGFNKVEFGNARVFLQEKITSREHLENIKEFLEGIHPPRKNVVILNFQLLREEESMGR</sequence>
<proteinExistence type="predicted"/>
<dbReference type="Proteomes" id="UP000885744">
    <property type="component" value="Unassembled WGS sequence"/>
</dbReference>
<evidence type="ECO:0000313" key="1">
    <source>
        <dbReference type="EMBL" id="HEB14108.1"/>
    </source>
</evidence>
<name>A0A7C1NQM1_UNCKA</name>
<protein>
    <submittedName>
        <fullName evidence="1">Uncharacterized protein</fullName>
    </submittedName>
</protein>
<dbReference type="AlphaFoldDB" id="A0A7C1NQM1"/>